<gene>
    <name evidence="2" type="ORF">OXX778_LOCUS20848</name>
</gene>
<evidence type="ECO:0000313" key="3">
    <source>
        <dbReference type="Proteomes" id="UP000663879"/>
    </source>
</evidence>
<keyword evidence="3" id="KW-1185">Reference proteome</keyword>
<feature type="transmembrane region" description="Helical" evidence="1">
    <location>
        <begin position="28"/>
        <end position="45"/>
    </location>
</feature>
<sequence>GLETSANATDIYQQGCYAKVESLINEKFIIIIAIGFISSFIVGRGKEELKKSRGRVEEQNAYKLVLICTVDYMLIIVRYLEYTKWEIPLNDKKYKVIRYGNSKNEPNYQIRRGDGSMFKLSNSSGEKDLRVMISNDFECANHVNYAFKKAKRMLVLIKKAFKYIDCKTFLLLYRALVRPHLDYAVSA</sequence>
<dbReference type="AlphaFoldDB" id="A0A814NJY7"/>
<evidence type="ECO:0000313" key="2">
    <source>
        <dbReference type="EMBL" id="CAF1094751.1"/>
    </source>
</evidence>
<organism evidence="2 3">
    <name type="scientific">Brachionus calyciflorus</name>
    <dbReference type="NCBI Taxonomy" id="104777"/>
    <lineage>
        <taxon>Eukaryota</taxon>
        <taxon>Metazoa</taxon>
        <taxon>Spiralia</taxon>
        <taxon>Gnathifera</taxon>
        <taxon>Rotifera</taxon>
        <taxon>Eurotatoria</taxon>
        <taxon>Monogononta</taxon>
        <taxon>Pseudotrocha</taxon>
        <taxon>Ploima</taxon>
        <taxon>Brachionidae</taxon>
        <taxon>Brachionus</taxon>
    </lineage>
</organism>
<evidence type="ECO:0000256" key="1">
    <source>
        <dbReference type="SAM" id="Phobius"/>
    </source>
</evidence>
<keyword evidence="1" id="KW-0472">Membrane</keyword>
<comment type="caution">
    <text evidence="2">The sequence shown here is derived from an EMBL/GenBank/DDBJ whole genome shotgun (WGS) entry which is preliminary data.</text>
</comment>
<dbReference type="EMBL" id="CAJNOC010007243">
    <property type="protein sequence ID" value="CAF1094751.1"/>
    <property type="molecule type" value="Genomic_DNA"/>
</dbReference>
<reference evidence="2" key="1">
    <citation type="submission" date="2021-02" db="EMBL/GenBank/DDBJ databases">
        <authorList>
            <person name="Nowell W R."/>
        </authorList>
    </citation>
    <scope>NUCLEOTIDE SEQUENCE</scope>
    <source>
        <strain evidence="2">Ploen Becks lab</strain>
    </source>
</reference>
<keyword evidence="1" id="KW-1133">Transmembrane helix</keyword>
<proteinExistence type="predicted"/>
<protein>
    <submittedName>
        <fullName evidence="2">Uncharacterized protein</fullName>
    </submittedName>
</protein>
<accession>A0A814NJY7</accession>
<name>A0A814NJY7_9BILA</name>
<feature type="non-terminal residue" evidence="2">
    <location>
        <position position="1"/>
    </location>
</feature>
<keyword evidence="1" id="KW-0812">Transmembrane</keyword>
<dbReference type="Proteomes" id="UP000663879">
    <property type="component" value="Unassembled WGS sequence"/>
</dbReference>